<reference evidence="10 11" key="1">
    <citation type="journal article" date="2010" name="Plant Cell">
        <title>The Chlorella variabilis NC64A genome reveals adaptation to photosymbiosis, coevolution with viruses, and cryptic sex.</title>
        <authorList>
            <person name="Blanc G."/>
            <person name="Duncan G."/>
            <person name="Agarkova I."/>
            <person name="Borodovsky M."/>
            <person name="Gurnon J."/>
            <person name="Kuo A."/>
            <person name="Lindquist E."/>
            <person name="Lucas S."/>
            <person name="Pangilinan J."/>
            <person name="Polle J."/>
            <person name="Salamov A."/>
            <person name="Terry A."/>
            <person name="Yamada T."/>
            <person name="Dunigan D.D."/>
            <person name="Grigoriev I.V."/>
            <person name="Claverie J.M."/>
            <person name="Van Etten J.L."/>
        </authorList>
    </citation>
    <scope>NUCLEOTIDE SEQUENCE [LARGE SCALE GENOMIC DNA]</scope>
    <source>
        <strain evidence="10 11">NC64A</strain>
    </source>
</reference>
<dbReference type="KEGG" id="cvr:CHLNCDRAFT_137355"/>
<dbReference type="GO" id="GO:0045259">
    <property type="term" value="C:proton-transporting ATP synthase complex"/>
    <property type="evidence" value="ECO:0007669"/>
    <property type="project" value="UniProtKB-KW"/>
</dbReference>
<dbReference type="InParanoid" id="E1ZM89"/>
<dbReference type="EMBL" id="GL433853">
    <property type="protein sequence ID" value="EFN53066.1"/>
    <property type="molecule type" value="Genomic_DNA"/>
</dbReference>
<evidence type="ECO:0000256" key="3">
    <source>
        <dbReference type="ARBA" id="ARBA00022448"/>
    </source>
</evidence>
<dbReference type="GO" id="GO:0015078">
    <property type="term" value="F:proton transmembrane transporter activity"/>
    <property type="evidence" value="ECO:0007669"/>
    <property type="project" value="InterPro"/>
</dbReference>
<dbReference type="AlphaFoldDB" id="E1ZM89"/>
<comment type="similarity">
    <text evidence="2">Belongs to the ATPase g subunit family.</text>
</comment>
<dbReference type="OMA" id="QSRACEA"/>
<keyword evidence="6" id="KW-0406">Ion transport</keyword>
<keyword evidence="7" id="KW-0496">Mitochondrion</keyword>
<keyword evidence="4" id="KW-0138">CF(0)</keyword>
<name>E1ZM89_CHLVA</name>
<protein>
    <recommendedName>
        <fullName evidence="12">ATP synthase subunit g, mitochondrial</fullName>
    </recommendedName>
</protein>
<evidence type="ECO:0008006" key="12">
    <source>
        <dbReference type="Google" id="ProtNLM"/>
    </source>
</evidence>
<dbReference type="eggNOG" id="ENOG502RZ4A">
    <property type="taxonomic scope" value="Eukaryota"/>
</dbReference>
<evidence type="ECO:0000256" key="2">
    <source>
        <dbReference type="ARBA" id="ARBA00005699"/>
    </source>
</evidence>
<evidence type="ECO:0000313" key="10">
    <source>
        <dbReference type="EMBL" id="EFN53066.1"/>
    </source>
</evidence>
<dbReference type="STRING" id="554065.E1ZM89"/>
<dbReference type="GeneID" id="17352572"/>
<accession>E1ZM89</accession>
<evidence type="ECO:0000256" key="8">
    <source>
        <dbReference type="ARBA" id="ARBA00023136"/>
    </source>
</evidence>
<evidence type="ECO:0000256" key="9">
    <source>
        <dbReference type="ARBA" id="ARBA00023310"/>
    </source>
</evidence>
<keyword evidence="3" id="KW-0813">Transport</keyword>
<dbReference type="FunCoup" id="E1ZM89">
    <property type="interactions" value="568"/>
</dbReference>
<dbReference type="Proteomes" id="UP000008141">
    <property type="component" value="Unassembled WGS sequence"/>
</dbReference>
<dbReference type="PANTHER" id="PTHR12386">
    <property type="entry name" value="ATP SYNTHASE SUBUNIT"/>
    <property type="match status" value="1"/>
</dbReference>
<dbReference type="OrthoDB" id="437at2759"/>
<dbReference type="GO" id="GO:0015986">
    <property type="term" value="P:proton motive force-driven ATP synthesis"/>
    <property type="evidence" value="ECO:0007669"/>
    <property type="project" value="InterPro"/>
</dbReference>
<gene>
    <name evidence="10" type="ORF">CHLNCDRAFT_137355</name>
</gene>
<evidence type="ECO:0000313" key="11">
    <source>
        <dbReference type="Proteomes" id="UP000008141"/>
    </source>
</evidence>
<evidence type="ECO:0000256" key="7">
    <source>
        <dbReference type="ARBA" id="ARBA00023128"/>
    </source>
</evidence>
<evidence type="ECO:0000256" key="4">
    <source>
        <dbReference type="ARBA" id="ARBA00022547"/>
    </source>
</evidence>
<dbReference type="RefSeq" id="XP_005845168.1">
    <property type="nucleotide sequence ID" value="XM_005845106.1"/>
</dbReference>
<evidence type="ECO:0000256" key="1">
    <source>
        <dbReference type="ARBA" id="ARBA00004325"/>
    </source>
</evidence>
<evidence type="ECO:0000256" key="5">
    <source>
        <dbReference type="ARBA" id="ARBA00022781"/>
    </source>
</evidence>
<comment type="subcellular location">
    <subcellularLocation>
        <location evidence="1">Mitochondrion membrane</location>
    </subcellularLocation>
</comment>
<proteinExistence type="inferred from homology"/>
<dbReference type="GO" id="GO:0031966">
    <property type="term" value="C:mitochondrial membrane"/>
    <property type="evidence" value="ECO:0007669"/>
    <property type="project" value="UniProtKB-SubCell"/>
</dbReference>
<keyword evidence="11" id="KW-1185">Reference proteome</keyword>
<dbReference type="Pfam" id="PF04718">
    <property type="entry name" value="ATP-synt_G"/>
    <property type="match status" value="1"/>
</dbReference>
<organism evidence="11">
    <name type="scientific">Chlorella variabilis</name>
    <name type="common">Green alga</name>
    <dbReference type="NCBI Taxonomy" id="554065"/>
    <lineage>
        <taxon>Eukaryota</taxon>
        <taxon>Viridiplantae</taxon>
        <taxon>Chlorophyta</taxon>
        <taxon>core chlorophytes</taxon>
        <taxon>Trebouxiophyceae</taxon>
        <taxon>Chlorellales</taxon>
        <taxon>Chlorellaceae</taxon>
        <taxon>Chlorella clade</taxon>
        <taxon>Chlorella</taxon>
    </lineage>
</organism>
<sequence length="126" mass="13814">MAQRLAAIVSKARAAAEPAWKVARTETLKQYDALMAKNAQYVVKDKEAADKLLKQYVFTQLAKIPTGVTACKEEANVLKSKWGQLRELNTSEVLVAVYVGFAAELYAWMCIGEIIGRGGSLTGYNV</sequence>
<dbReference type="InterPro" id="IPR006808">
    <property type="entry name" value="ATP_synth_F0_gsu_mt"/>
</dbReference>
<keyword evidence="9" id="KW-0066">ATP synthesis</keyword>
<keyword evidence="5" id="KW-0375">Hydrogen ion transport</keyword>
<evidence type="ECO:0000256" key="6">
    <source>
        <dbReference type="ARBA" id="ARBA00023065"/>
    </source>
</evidence>
<keyword evidence="8" id="KW-0472">Membrane</keyword>